<proteinExistence type="predicted"/>
<name>A0AAX4L120_9CREN</name>
<evidence type="ECO:0000313" key="2">
    <source>
        <dbReference type="Proteomes" id="UP001432202"/>
    </source>
</evidence>
<sequence>MKEESYQLLEYIAERGVEGTTTALETDKGVPILLVKENSHTLTAIICINGIAKRITKKYTRTTVHKAIYDLINEIGDILSQNIEELKISQKISFENCIEEKTEVDKKKENKRKIIKKEKSKLPSIEEYKKIELPQKHILPLLHLGDKKYLSLLMELGIIDVFELALSSPLVMRDNQTIPYKIKDMRPIYTILSMFKLDTHYLSNPFSTININGENISFFTALYNDLEVLSQFTTELLQKNLKLIKHKVRLFTVNMKGGFRPVEIEILNSKNTIDKNNVRVGLFIKNDKGDIIQIGDLNLGELHEKNLFTINEYIYSSLYIMKIDDYTFFDNIVMKLLNSYIAKSNYSKLTKDIIERETNINYSIPFMISNTGNKVIFAHPILFWYSREVLNTEEICEDCPAIEYANKFDQILNAYLKLGYFRNVFL</sequence>
<gene>
    <name evidence="1" type="ORF">V6M85_12535</name>
</gene>
<protein>
    <submittedName>
        <fullName evidence="1">Uncharacterized protein</fullName>
    </submittedName>
</protein>
<evidence type="ECO:0000313" key="1">
    <source>
        <dbReference type="EMBL" id="WWQ60253.1"/>
    </source>
</evidence>
<dbReference type="RefSeq" id="WP_338600729.1">
    <property type="nucleotide sequence ID" value="NZ_CP146016.1"/>
</dbReference>
<dbReference type="EMBL" id="CP146016">
    <property type="protein sequence ID" value="WWQ60253.1"/>
    <property type="molecule type" value="Genomic_DNA"/>
</dbReference>
<dbReference type="AlphaFoldDB" id="A0AAX4L120"/>
<dbReference type="Proteomes" id="UP001432202">
    <property type="component" value="Chromosome"/>
</dbReference>
<accession>A0AAX4L120</accession>
<dbReference type="GeneID" id="89337610"/>
<keyword evidence="2" id="KW-1185">Reference proteome</keyword>
<organism evidence="1 2">
    <name type="scientific">Sulfolobus tengchongensis</name>
    <dbReference type="NCBI Taxonomy" id="207809"/>
    <lineage>
        <taxon>Archaea</taxon>
        <taxon>Thermoproteota</taxon>
        <taxon>Thermoprotei</taxon>
        <taxon>Sulfolobales</taxon>
        <taxon>Sulfolobaceae</taxon>
        <taxon>Sulfolobus</taxon>
    </lineage>
</organism>
<reference evidence="1 2" key="1">
    <citation type="submission" date="2024-02" db="EMBL/GenBank/DDBJ databases">
        <title>STSV induces naive adaptation in Sulfolobus.</title>
        <authorList>
            <person name="Xiang X."/>
            <person name="Song M."/>
        </authorList>
    </citation>
    <scope>NUCLEOTIDE SEQUENCE [LARGE SCALE GENOMIC DNA]</scope>
    <source>
        <strain evidence="1 2">RT2</strain>
    </source>
</reference>